<comment type="catalytic activity">
    <reaction evidence="19">
        <text>octanoyl-CoA + H2O = octanoate + CoA + H(+)</text>
        <dbReference type="Rhea" id="RHEA:30143"/>
        <dbReference type="ChEBI" id="CHEBI:15377"/>
        <dbReference type="ChEBI" id="CHEBI:15378"/>
        <dbReference type="ChEBI" id="CHEBI:25646"/>
        <dbReference type="ChEBI" id="CHEBI:57287"/>
        <dbReference type="ChEBI" id="CHEBI:57386"/>
    </reaction>
    <physiologicalReaction direction="left-to-right" evidence="19">
        <dbReference type="Rhea" id="RHEA:30144"/>
    </physiologicalReaction>
</comment>
<comment type="catalytic activity">
    <reaction evidence="21">
        <text>decanoyl-CoA + H2O = decanoate + CoA + H(+)</text>
        <dbReference type="Rhea" id="RHEA:40059"/>
        <dbReference type="ChEBI" id="CHEBI:15377"/>
        <dbReference type="ChEBI" id="CHEBI:15378"/>
        <dbReference type="ChEBI" id="CHEBI:27689"/>
        <dbReference type="ChEBI" id="CHEBI:57287"/>
        <dbReference type="ChEBI" id="CHEBI:61430"/>
    </reaction>
    <physiologicalReaction direction="left-to-right" evidence="21">
        <dbReference type="Rhea" id="RHEA:40060"/>
    </physiologicalReaction>
</comment>
<gene>
    <name evidence="25" type="ORF">ACGTZG_05960</name>
</gene>
<dbReference type="InterPro" id="IPR006683">
    <property type="entry name" value="Thioestr_dom"/>
</dbReference>
<comment type="similarity">
    <text evidence="15">Belongs to the THEM4/THEM5 thioesterase family.</text>
</comment>
<evidence type="ECO:0000256" key="4">
    <source>
        <dbReference type="ARBA" id="ARBA00022475"/>
    </source>
</evidence>
<protein>
    <recommendedName>
        <fullName evidence="17">Acyl-coenzyme A thioesterase THEM4</fullName>
        <ecNumber evidence="16">3.1.2.2</ecNumber>
    </recommendedName>
    <alternativeName>
        <fullName evidence="18">Thioesterase superfamily member 4</fullName>
    </alternativeName>
</protein>
<dbReference type="RefSeq" id="WP_236699689.1">
    <property type="nucleotide sequence ID" value="NZ_CP011940.1"/>
</dbReference>
<keyword evidence="9" id="KW-0809">Transit peptide</keyword>
<dbReference type="Gene3D" id="3.10.129.10">
    <property type="entry name" value="Hotdog Thioesterase"/>
    <property type="match status" value="1"/>
</dbReference>
<keyword evidence="26" id="KW-1185">Reference proteome</keyword>
<dbReference type="SUPFAM" id="SSF54637">
    <property type="entry name" value="Thioesterase/thiol ester dehydrase-isomerase"/>
    <property type="match status" value="1"/>
</dbReference>
<proteinExistence type="inferred from homology"/>
<evidence type="ECO:0000313" key="25">
    <source>
        <dbReference type="EMBL" id="MFG6272731.1"/>
    </source>
</evidence>
<dbReference type="PANTHER" id="PTHR12418:SF19">
    <property type="entry name" value="ACYL-COENZYME A THIOESTERASE THEM4"/>
    <property type="match status" value="1"/>
</dbReference>
<evidence type="ECO:0000256" key="22">
    <source>
        <dbReference type="ARBA" id="ARBA00048074"/>
    </source>
</evidence>
<accession>A0ABW7DMY6</accession>
<evidence type="ECO:0000256" key="6">
    <source>
        <dbReference type="ARBA" id="ARBA00022703"/>
    </source>
</evidence>
<evidence type="ECO:0000256" key="2">
    <source>
        <dbReference type="ARBA" id="ARBA00004496"/>
    </source>
</evidence>
<evidence type="ECO:0000256" key="20">
    <source>
        <dbReference type="ARBA" id="ARBA00047734"/>
    </source>
</evidence>
<comment type="catalytic activity">
    <reaction evidence="22">
        <text>dodecanoyl-CoA + H2O = dodecanoate + CoA + H(+)</text>
        <dbReference type="Rhea" id="RHEA:30135"/>
        <dbReference type="ChEBI" id="CHEBI:15377"/>
        <dbReference type="ChEBI" id="CHEBI:15378"/>
        <dbReference type="ChEBI" id="CHEBI:18262"/>
        <dbReference type="ChEBI" id="CHEBI:57287"/>
        <dbReference type="ChEBI" id="CHEBI:57375"/>
    </reaction>
    <physiologicalReaction direction="left-to-right" evidence="22">
        <dbReference type="Rhea" id="RHEA:30136"/>
    </physiologicalReaction>
</comment>
<keyword evidence="5" id="KW-0963">Cytoplasm</keyword>
<dbReference type="PANTHER" id="PTHR12418">
    <property type="entry name" value="ACYL-COENZYME A THIOESTERASE THEM4"/>
    <property type="match status" value="1"/>
</dbReference>
<evidence type="ECO:0000256" key="12">
    <source>
        <dbReference type="ARBA" id="ARBA00023273"/>
    </source>
</evidence>
<evidence type="ECO:0000256" key="5">
    <source>
        <dbReference type="ARBA" id="ARBA00022490"/>
    </source>
</evidence>
<keyword evidence="8" id="KW-0276">Fatty acid metabolism</keyword>
<evidence type="ECO:0000256" key="1">
    <source>
        <dbReference type="ARBA" id="ARBA00004170"/>
    </source>
</evidence>
<reference evidence="25 26" key="1">
    <citation type="submission" date="2024-10" db="EMBL/GenBank/DDBJ databases">
        <authorList>
            <person name="Sang B.-I."/>
            <person name="Prabhaharan D."/>
        </authorList>
    </citation>
    <scope>NUCLEOTIDE SEQUENCE [LARGE SCALE GENOMIC DNA]</scope>
    <source>
        <strain evidence="25 26">MH</strain>
    </source>
</reference>
<dbReference type="InterPro" id="IPR052365">
    <property type="entry name" value="THEM4/THEM5_acyl-CoA_thioest"/>
</dbReference>
<evidence type="ECO:0000256" key="17">
    <source>
        <dbReference type="ARBA" id="ARBA00040123"/>
    </source>
</evidence>
<keyword evidence="7" id="KW-0378">Hydrolase</keyword>
<evidence type="ECO:0000256" key="7">
    <source>
        <dbReference type="ARBA" id="ARBA00022801"/>
    </source>
</evidence>
<keyword evidence="10" id="KW-0443">Lipid metabolism</keyword>
<dbReference type="EC" id="3.1.2.2" evidence="16"/>
<evidence type="ECO:0000256" key="8">
    <source>
        <dbReference type="ARBA" id="ARBA00022832"/>
    </source>
</evidence>
<comment type="catalytic activity">
    <reaction evidence="23">
        <text>tetradecanoyl-CoA + H2O = tetradecanoate + CoA + H(+)</text>
        <dbReference type="Rhea" id="RHEA:40119"/>
        <dbReference type="ChEBI" id="CHEBI:15377"/>
        <dbReference type="ChEBI" id="CHEBI:15378"/>
        <dbReference type="ChEBI" id="CHEBI:30807"/>
        <dbReference type="ChEBI" id="CHEBI:57287"/>
        <dbReference type="ChEBI" id="CHEBI:57385"/>
    </reaction>
    <physiologicalReaction direction="left-to-right" evidence="23">
        <dbReference type="Rhea" id="RHEA:40120"/>
    </physiologicalReaction>
</comment>
<evidence type="ECO:0000256" key="18">
    <source>
        <dbReference type="ARBA" id="ARBA00043210"/>
    </source>
</evidence>
<evidence type="ECO:0000256" key="11">
    <source>
        <dbReference type="ARBA" id="ARBA00023136"/>
    </source>
</evidence>
<comment type="catalytic activity">
    <reaction evidence="20">
        <text>hexadecanoyl-CoA + H2O = hexadecanoate + CoA + H(+)</text>
        <dbReference type="Rhea" id="RHEA:16645"/>
        <dbReference type="ChEBI" id="CHEBI:7896"/>
        <dbReference type="ChEBI" id="CHEBI:15377"/>
        <dbReference type="ChEBI" id="CHEBI:15378"/>
        <dbReference type="ChEBI" id="CHEBI:57287"/>
        <dbReference type="ChEBI" id="CHEBI:57379"/>
        <dbReference type="EC" id="3.1.2.2"/>
    </reaction>
    <physiologicalReaction direction="left-to-right" evidence="20">
        <dbReference type="Rhea" id="RHEA:16646"/>
    </physiologicalReaction>
</comment>
<comment type="catalytic activity">
    <reaction evidence="14">
        <text>(9Z)-octadecenoyl-CoA + H2O = (9Z)-octadecenoate + CoA + H(+)</text>
        <dbReference type="Rhea" id="RHEA:40139"/>
        <dbReference type="ChEBI" id="CHEBI:15377"/>
        <dbReference type="ChEBI" id="CHEBI:15378"/>
        <dbReference type="ChEBI" id="CHEBI:30823"/>
        <dbReference type="ChEBI" id="CHEBI:57287"/>
        <dbReference type="ChEBI" id="CHEBI:57387"/>
    </reaction>
    <physiologicalReaction direction="left-to-right" evidence="14">
        <dbReference type="Rhea" id="RHEA:40140"/>
    </physiologicalReaction>
</comment>
<dbReference type="InterPro" id="IPR029069">
    <property type="entry name" value="HotDog_dom_sf"/>
</dbReference>
<name>A0ABW7DMY6_9FIRM</name>
<comment type="subcellular location">
    <subcellularLocation>
        <location evidence="3">Cell projection</location>
        <location evidence="3">Ruffle membrane</location>
    </subcellularLocation>
    <subcellularLocation>
        <location evidence="2">Cytoplasm</location>
    </subcellularLocation>
    <subcellularLocation>
        <location evidence="1">Membrane</location>
        <topology evidence="1">Peripheral membrane protein</topology>
    </subcellularLocation>
</comment>
<evidence type="ECO:0000256" key="13">
    <source>
        <dbReference type="ARBA" id="ARBA00035852"/>
    </source>
</evidence>
<evidence type="ECO:0000256" key="14">
    <source>
        <dbReference type="ARBA" id="ARBA00037002"/>
    </source>
</evidence>
<keyword evidence="11" id="KW-0472">Membrane</keyword>
<evidence type="ECO:0000259" key="24">
    <source>
        <dbReference type="Pfam" id="PF03061"/>
    </source>
</evidence>
<evidence type="ECO:0000256" key="9">
    <source>
        <dbReference type="ARBA" id="ARBA00022946"/>
    </source>
</evidence>
<keyword evidence="4" id="KW-1003">Cell membrane</keyword>
<organism evidence="25 26">
    <name type="scientific">Megasphaera hexanoica</name>
    <dbReference type="NCBI Taxonomy" id="1675036"/>
    <lineage>
        <taxon>Bacteria</taxon>
        <taxon>Bacillati</taxon>
        <taxon>Bacillota</taxon>
        <taxon>Negativicutes</taxon>
        <taxon>Veillonellales</taxon>
        <taxon>Veillonellaceae</taxon>
        <taxon>Megasphaera</taxon>
    </lineage>
</organism>
<evidence type="ECO:0000256" key="15">
    <source>
        <dbReference type="ARBA" id="ARBA00038456"/>
    </source>
</evidence>
<evidence type="ECO:0000313" key="26">
    <source>
        <dbReference type="Proteomes" id="UP001605989"/>
    </source>
</evidence>
<dbReference type="EMBL" id="JBIEKR010000004">
    <property type="protein sequence ID" value="MFG6272731.1"/>
    <property type="molecule type" value="Genomic_DNA"/>
</dbReference>
<feature type="domain" description="Thioesterase" evidence="24">
    <location>
        <begin position="53"/>
        <end position="123"/>
    </location>
</feature>
<comment type="caution">
    <text evidence="25">The sequence shown here is derived from an EMBL/GenBank/DDBJ whole genome shotgun (WGS) entry which is preliminary data.</text>
</comment>
<evidence type="ECO:0000256" key="21">
    <source>
        <dbReference type="ARBA" id="ARBA00047969"/>
    </source>
</evidence>
<evidence type="ECO:0000256" key="19">
    <source>
        <dbReference type="ARBA" id="ARBA00047588"/>
    </source>
</evidence>
<keyword evidence="12" id="KW-0966">Cell projection</keyword>
<keyword evidence="6" id="KW-0053">Apoptosis</keyword>
<evidence type="ECO:0000256" key="16">
    <source>
        <dbReference type="ARBA" id="ARBA00038848"/>
    </source>
</evidence>
<sequence length="136" mass="15534">MEPTGPMEDRNTWCFVCGKKNPHGLHLDMHLTEDGCYAWFVPQKQHESYDDRMHGGLISTLLDEVMGDFIYQKTGIPAYTARIEVRFRHPVRIGEKIKIEGNVVHHRGRLYETMGRITKEDGSIAAEATAKMMSAK</sequence>
<evidence type="ECO:0000256" key="10">
    <source>
        <dbReference type="ARBA" id="ARBA00023098"/>
    </source>
</evidence>
<dbReference type="Proteomes" id="UP001605989">
    <property type="component" value="Unassembled WGS sequence"/>
</dbReference>
<dbReference type="Pfam" id="PF03061">
    <property type="entry name" value="4HBT"/>
    <property type="match status" value="1"/>
</dbReference>
<dbReference type="CDD" id="cd03440">
    <property type="entry name" value="hot_dog"/>
    <property type="match status" value="1"/>
</dbReference>
<comment type="catalytic activity">
    <reaction evidence="13">
        <text>(5Z,8Z,11Z,14Z)-eicosatetraenoyl-CoA + H2O = (5Z,8Z,11Z,14Z)-eicosatetraenoate + CoA + H(+)</text>
        <dbReference type="Rhea" id="RHEA:40151"/>
        <dbReference type="ChEBI" id="CHEBI:15377"/>
        <dbReference type="ChEBI" id="CHEBI:15378"/>
        <dbReference type="ChEBI" id="CHEBI:32395"/>
        <dbReference type="ChEBI" id="CHEBI:57287"/>
        <dbReference type="ChEBI" id="CHEBI:57368"/>
    </reaction>
    <physiologicalReaction direction="left-to-right" evidence="13">
        <dbReference type="Rhea" id="RHEA:40152"/>
    </physiologicalReaction>
</comment>
<evidence type="ECO:0000256" key="3">
    <source>
        <dbReference type="ARBA" id="ARBA00004632"/>
    </source>
</evidence>
<evidence type="ECO:0000256" key="23">
    <source>
        <dbReference type="ARBA" id="ARBA00048180"/>
    </source>
</evidence>